<sequence>MKTALITGITGQDGSYLAELLLEKNYRVIGLVSQKYNIGWQNVEQIKDKLVIEDGDLLDRESLERVMKTYQPEEIYNLAGLTFVPASWDQPTLTLDINTLGVSRILEVIKNYSSQSRFYQASSAKILGEPQDPYSISKAAAHLLVKVWRHQFHLFACSGIMYNHESVRRGSEFVTRKITQSAAKIKLGLEKTLALGNLDAKQDWGYAPDYVEAMWLMLQQDQPDDFVIATGQLHSVRDICQMAFSHLRLNYQDFVTIDQALVRPAESNSPVGDASEAKKILGWQPKTSFKDMIISMVEHDLKELQHD</sequence>
<evidence type="ECO:0000256" key="5">
    <source>
        <dbReference type="ARBA" id="ARBA00023239"/>
    </source>
</evidence>
<dbReference type="InterPro" id="IPR006368">
    <property type="entry name" value="GDP_Man_deHydtase"/>
</dbReference>
<gene>
    <name evidence="8" type="ORF">A2784_00970</name>
</gene>
<name>A0A1G1VKJ5_9BACT</name>
<dbReference type="FunFam" id="3.40.50.720:FF:000924">
    <property type="entry name" value="GDP-mannose 4,6 dehydratase"/>
    <property type="match status" value="1"/>
</dbReference>
<keyword evidence="5" id="KW-0456">Lyase</keyword>
<comment type="caution">
    <text evidence="8">The sequence shown here is derived from an EMBL/GenBank/DDBJ whole genome shotgun (WGS) entry which is preliminary data.</text>
</comment>
<dbReference type="Proteomes" id="UP000177324">
    <property type="component" value="Unassembled WGS sequence"/>
</dbReference>
<evidence type="ECO:0000256" key="1">
    <source>
        <dbReference type="ARBA" id="ARBA00000188"/>
    </source>
</evidence>
<dbReference type="Gene3D" id="3.40.50.720">
    <property type="entry name" value="NAD(P)-binding Rossmann-like Domain"/>
    <property type="match status" value="1"/>
</dbReference>
<dbReference type="InterPro" id="IPR016040">
    <property type="entry name" value="NAD(P)-bd_dom"/>
</dbReference>
<comment type="function">
    <text evidence="6">Catalyzes the conversion of GDP-D-mannose to GDP-4-dehydro-6-deoxy-D-mannose.</text>
</comment>
<evidence type="ECO:0000256" key="2">
    <source>
        <dbReference type="ARBA" id="ARBA00001937"/>
    </source>
</evidence>
<evidence type="ECO:0000256" key="6">
    <source>
        <dbReference type="ARBA" id="ARBA00059383"/>
    </source>
</evidence>
<proteinExistence type="inferred from homology"/>
<dbReference type="PANTHER" id="PTHR43715:SF1">
    <property type="entry name" value="GDP-MANNOSE 4,6 DEHYDRATASE"/>
    <property type="match status" value="1"/>
</dbReference>
<reference evidence="8 9" key="1">
    <citation type="journal article" date="2016" name="Nat. Commun.">
        <title>Thousands of microbial genomes shed light on interconnected biogeochemical processes in an aquifer system.</title>
        <authorList>
            <person name="Anantharaman K."/>
            <person name="Brown C.T."/>
            <person name="Hug L.A."/>
            <person name="Sharon I."/>
            <person name="Castelle C.J."/>
            <person name="Probst A.J."/>
            <person name="Thomas B.C."/>
            <person name="Singh A."/>
            <person name="Wilkins M.J."/>
            <person name="Karaoz U."/>
            <person name="Brodie E.L."/>
            <person name="Williams K.H."/>
            <person name="Hubbard S.S."/>
            <person name="Banfield J.F."/>
        </authorList>
    </citation>
    <scope>NUCLEOTIDE SEQUENCE [LARGE SCALE GENOMIC DNA]</scope>
</reference>
<organism evidence="8 9">
    <name type="scientific">Candidatus Chisholmbacteria bacterium RIFCSPHIGHO2_01_FULL_48_12</name>
    <dbReference type="NCBI Taxonomy" id="1797589"/>
    <lineage>
        <taxon>Bacteria</taxon>
        <taxon>Candidatus Chisholmiibacteriota</taxon>
    </lineage>
</organism>
<dbReference type="SUPFAM" id="SSF51735">
    <property type="entry name" value="NAD(P)-binding Rossmann-fold domains"/>
    <property type="match status" value="1"/>
</dbReference>
<dbReference type="GO" id="GO:0042351">
    <property type="term" value="P:'de novo' GDP-L-fucose biosynthetic process"/>
    <property type="evidence" value="ECO:0007669"/>
    <property type="project" value="TreeGrafter"/>
</dbReference>
<comment type="cofactor">
    <cofactor evidence="2">
        <name>NADP(+)</name>
        <dbReference type="ChEBI" id="CHEBI:58349"/>
    </cofactor>
</comment>
<evidence type="ECO:0000313" key="8">
    <source>
        <dbReference type="EMBL" id="OGY15933.1"/>
    </source>
</evidence>
<dbReference type="InterPro" id="IPR036291">
    <property type="entry name" value="NAD(P)-bd_dom_sf"/>
</dbReference>
<evidence type="ECO:0000256" key="3">
    <source>
        <dbReference type="ARBA" id="ARBA00009263"/>
    </source>
</evidence>
<dbReference type="Gene3D" id="3.90.25.10">
    <property type="entry name" value="UDP-galactose 4-epimerase, domain 1"/>
    <property type="match status" value="1"/>
</dbReference>
<comment type="catalytic activity">
    <reaction evidence="1">
        <text>GDP-alpha-D-mannose = GDP-4-dehydro-alpha-D-rhamnose + H2O</text>
        <dbReference type="Rhea" id="RHEA:23820"/>
        <dbReference type="ChEBI" id="CHEBI:15377"/>
        <dbReference type="ChEBI" id="CHEBI:57527"/>
        <dbReference type="ChEBI" id="CHEBI:57964"/>
        <dbReference type="EC" id="4.2.1.47"/>
    </reaction>
</comment>
<dbReference type="STRING" id="1797589.A2784_00970"/>
<dbReference type="CDD" id="cd05260">
    <property type="entry name" value="GDP_MD_SDR_e"/>
    <property type="match status" value="1"/>
</dbReference>
<feature type="domain" description="NAD(P)-binding" evidence="7">
    <location>
        <begin position="5"/>
        <end position="296"/>
    </location>
</feature>
<dbReference type="EMBL" id="MHCH01000055">
    <property type="protein sequence ID" value="OGY15933.1"/>
    <property type="molecule type" value="Genomic_DNA"/>
</dbReference>
<accession>A0A1G1VKJ5</accession>
<comment type="similarity">
    <text evidence="3">Belongs to the NAD(P)-dependent epimerase/dehydratase family. GDP-mannose 4,6-dehydratase subfamily.</text>
</comment>
<dbReference type="PANTHER" id="PTHR43715">
    <property type="entry name" value="GDP-MANNOSE 4,6-DEHYDRATASE"/>
    <property type="match status" value="1"/>
</dbReference>
<evidence type="ECO:0000256" key="4">
    <source>
        <dbReference type="ARBA" id="ARBA00011989"/>
    </source>
</evidence>
<evidence type="ECO:0000313" key="9">
    <source>
        <dbReference type="Proteomes" id="UP000177324"/>
    </source>
</evidence>
<dbReference type="AlphaFoldDB" id="A0A1G1VKJ5"/>
<dbReference type="Pfam" id="PF16363">
    <property type="entry name" value="GDP_Man_Dehyd"/>
    <property type="match status" value="1"/>
</dbReference>
<dbReference type="GO" id="GO:0008446">
    <property type="term" value="F:GDP-mannose 4,6-dehydratase activity"/>
    <property type="evidence" value="ECO:0007669"/>
    <property type="project" value="UniProtKB-EC"/>
</dbReference>
<protein>
    <recommendedName>
        <fullName evidence="4">GDP-mannose 4,6-dehydratase</fullName>
        <ecNumber evidence="4">4.2.1.47</ecNumber>
    </recommendedName>
</protein>
<dbReference type="EC" id="4.2.1.47" evidence="4"/>
<evidence type="ECO:0000259" key="7">
    <source>
        <dbReference type="Pfam" id="PF16363"/>
    </source>
</evidence>